<sequence>MLKKDFDLFKQKYKENCKTESENSAILELYSFILKNEVVDSDVWTVGGGNDDVIRILEYYFLETDWKELETELENWSTNQLEIFTESILEGSGQNENDEFNSTMMKRFQLLKKLLIIGEERDRYRNDIFLALIDNIEFLNKCKSITLEDITEIANYFNYFETIKTENIKDDLTIQTLKRIIEKASS</sequence>
<dbReference type="AlphaFoldDB" id="A0A9X3C786"/>
<comment type="caution">
    <text evidence="1">The sequence shown here is derived from an EMBL/GenBank/DDBJ whole genome shotgun (WGS) entry which is preliminary data.</text>
</comment>
<protein>
    <submittedName>
        <fullName evidence="1">Uncharacterized protein</fullName>
    </submittedName>
</protein>
<dbReference type="RefSeq" id="WP_264287753.1">
    <property type="nucleotide sequence ID" value="NZ_JAOZEV010000012.1"/>
</dbReference>
<dbReference type="EMBL" id="JAOZEV010000012">
    <property type="protein sequence ID" value="MCV9933539.1"/>
    <property type="molecule type" value="Genomic_DNA"/>
</dbReference>
<organism evidence="1 2">
    <name type="scientific">Flavobacterium frigoritolerans</name>
    <dbReference type="NCBI Taxonomy" id="2987686"/>
    <lineage>
        <taxon>Bacteria</taxon>
        <taxon>Pseudomonadati</taxon>
        <taxon>Bacteroidota</taxon>
        <taxon>Flavobacteriia</taxon>
        <taxon>Flavobacteriales</taxon>
        <taxon>Flavobacteriaceae</taxon>
        <taxon>Flavobacterium</taxon>
    </lineage>
</organism>
<reference evidence="1" key="1">
    <citation type="submission" date="2022-10" db="EMBL/GenBank/DDBJ databases">
        <title>Two novel species of Flavobacterium.</title>
        <authorList>
            <person name="Liu Q."/>
            <person name="Xin Y.-H."/>
        </authorList>
    </citation>
    <scope>NUCLEOTIDE SEQUENCE</scope>
    <source>
        <strain evidence="1">LS1R47</strain>
    </source>
</reference>
<accession>A0A9X3C786</accession>
<evidence type="ECO:0000313" key="1">
    <source>
        <dbReference type="EMBL" id="MCV9933539.1"/>
    </source>
</evidence>
<name>A0A9X3C786_9FLAO</name>
<dbReference type="Proteomes" id="UP001151133">
    <property type="component" value="Unassembled WGS sequence"/>
</dbReference>
<keyword evidence="2" id="KW-1185">Reference proteome</keyword>
<evidence type="ECO:0000313" key="2">
    <source>
        <dbReference type="Proteomes" id="UP001151133"/>
    </source>
</evidence>
<gene>
    <name evidence="1" type="ORF">OIU80_14730</name>
</gene>
<proteinExistence type="predicted"/>